<reference evidence="2" key="1">
    <citation type="submission" date="2021-01" db="EMBL/GenBank/DDBJ databases">
        <authorList>
            <person name="Corre E."/>
            <person name="Pelletier E."/>
            <person name="Niang G."/>
            <person name="Scheremetjew M."/>
            <person name="Finn R."/>
            <person name="Kale V."/>
            <person name="Holt S."/>
            <person name="Cochrane G."/>
            <person name="Meng A."/>
            <person name="Brown T."/>
            <person name="Cohen L."/>
        </authorList>
    </citation>
    <scope>NUCLEOTIDE SEQUENCE</scope>
    <source>
        <strain evidence="2">UIO037</strain>
    </source>
</reference>
<accession>A0A6T8AJD9</accession>
<sequence>MSADAVGRRAPQPNDMPGDIPELGSVGLAEGEPIWDRMAMYVRQRNLDLRLLLDGLDKWNRGFVPVTTFRRALGGAFGRQWLELAMTTEEFDSVVEPYLTRKPEVPGDPEAYVMWQMFANDVMKYAGDVNENEKYFSRTAKTIKQRVEHGSAMAPISAEARMAATRAAFANQCGFDDDTRAAAEAQ</sequence>
<evidence type="ECO:0000313" key="2">
    <source>
        <dbReference type="EMBL" id="CAE2235047.1"/>
    </source>
</evidence>
<evidence type="ECO:0000256" key="1">
    <source>
        <dbReference type="SAM" id="MobiDB-lite"/>
    </source>
</evidence>
<dbReference type="EMBL" id="HBKO01026126">
    <property type="protein sequence ID" value="CAE2235047.1"/>
    <property type="molecule type" value="Transcribed_RNA"/>
</dbReference>
<gene>
    <name evidence="2" type="ORF">CPOL0286_LOCUS11941</name>
</gene>
<dbReference type="AlphaFoldDB" id="A0A6T8AJD9"/>
<organism evidence="2">
    <name type="scientific">Prymnesium polylepis</name>
    <dbReference type="NCBI Taxonomy" id="72548"/>
    <lineage>
        <taxon>Eukaryota</taxon>
        <taxon>Haptista</taxon>
        <taxon>Haptophyta</taxon>
        <taxon>Prymnesiophyceae</taxon>
        <taxon>Prymnesiales</taxon>
        <taxon>Prymnesiaceae</taxon>
        <taxon>Prymnesium</taxon>
    </lineage>
</organism>
<name>A0A6T8AJD9_9EUKA</name>
<proteinExistence type="predicted"/>
<protein>
    <submittedName>
        <fullName evidence="2">Uncharacterized protein</fullName>
    </submittedName>
</protein>
<feature type="region of interest" description="Disordered" evidence="1">
    <location>
        <begin position="1"/>
        <end position="25"/>
    </location>
</feature>